<gene>
    <name evidence="1" type="ORF">BV25DRAFT_1830535</name>
</gene>
<reference evidence="1" key="1">
    <citation type="submission" date="2021-03" db="EMBL/GenBank/DDBJ databases">
        <authorList>
            <consortium name="DOE Joint Genome Institute"/>
            <person name="Ahrendt S."/>
            <person name="Looney B.P."/>
            <person name="Miyauchi S."/>
            <person name="Morin E."/>
            <person name="Drula E."/>
            <person name="Courty P.E."/>
            <person name="Chicoki N."/>
            <person name="Fauchery L."/>
            <person name="Kohler A."/>
            <person name="Kuo A."/>
            <person name="Labutti K."/>
            <person name="Pangilinan J."/>
            <person name="Lipzen A."/>
            <person name="Riley R."/>
            <person name="Andreopoulos W."/>
            <person name="He G."/>
            <person name="Johnson J."/>
            <person name="Barry K.W."/>
            <person name="Grigoriev I.V."/>
            <person name="Nagy L."/>
            <person name="Hibbett D."/>
            <person name="Henrissat B."/>
            <person name="Matheny P.B."/>
            <person name="Labbe J."/>
            <person name="Martin F."/>
        </authorList>
    </citation>
    <scope>NUCLEOTIDE SEQUENCE</scope>
    <source>
        <strain evidence="1">HHB10654</strain>
    </source>
</reference>
<name>A0ACB8SPF4_9AGAM</name>
<feature type="non-terminal residue" evidence="1">
    <location>
        <position position="280"/>
    </location>
</feature>
<dbReference type="Proteomes" id="UP000814140">
    <property type="component" value="Unassembled WGS sequence"/>
</dbReference>
<protein>
    <submittedName>
        <fullName evidence="1">Phosphatases II</fullName>
    </submittedName>
</protein>
<proteinExistence type="predicted"/>
<evidence type="ECO:0000313" key="1">
    <source>
        <dbReference type="EMBL" id="KAI0057985.1"/>
    </source>
</evidence>
<keyword evidence="2" id="KW-1185">Reference proteome</keyword>
<comment type="caution">
    <text evidence="1">The sequence shown here is derived from an EMBL/GenBank/DDBJ whole genome shotgun (WGS) entry which is preliminary data.</text>
</comment>
<dbReference type="EMBL" id="MU277240">
    <property type="protein sequence ID" value="KAI0057985.1"/>
    <property type="molecule type" value="Genomic_DNA"/>
</dbReference>
<reference evidence="1" key="2">
    <citation type="journal article" date="2022" name="New Phytol.">
        <title>Evolutionary transition to the ectomycorrhizal habit in the genomes of a hyperdiverse lineage of mushroom-forming fungi.</title>
        <authorList>
            <person name="Looney B."/>
            <person name="Miyauchi S."/>
            <person name="Morin E."/>
            <person name="Drula E."/>
            <person name="Courty P.E."/>
            <person name="Kohler A."/>
            <person name="Kuo A."/>
            <person name="LaButti K."/>
            <person name="Pangilinan J."/>
            <person name="Lipzen A."/>
            <person name="Riley R."/>
            <person name="Andreopoulos W."/>
            <person name="He G."/>
            <person name="Johnson J."/>
            <person name="Nolan M."/>
            <person name="Tritt A."/>
            <person name="Barry K.W."/>
            <person name="Grigoriev I.V."/>
            <person name="Nagy L.G."/>
            <person name="Hibbett D."/>
            <person name="Henrissat B."/>
            <person name="Matheny P.B."/>
            <person name="Labbe J."/>
            <person name="Martin F.M."/>
        </authorList>
    </citation>
    <scope>NUCLEOTIDE SEQUENCE</scope>
    <source>
        <strain evidence="1">HHB10654</strain>
    </source>
</reference>
<sequence>MSFTSTTFATGLAPAPMTRDDTVRQFTYLRPSDVKGHTQPSAMLELCWEEFCRQYSSPSSDDYHDTGFDADTEFDSDSDSDCDADDDLSRSLCFAARNQPAGIRDRIDLFKACTTHTQDDVFLPQASGILPGLYLSDMYTATSSTVLENMGPTHIVSAVRSTRWSYKSAVNLRRIPIDNIPRANLLGHLQRTVDWIDAALQTGGTVLVHCRTGNSRGASVIMAYLIAKKHMSVDEALAYVKSRRAFVQPNIGFLAQLGIFERNLKLQKRHALMVSCGLHM</sequence>
<organism evidence="1 2">
    <name type="scientific">Artomyces pyxidatus</name>
    <dbReference type="NCBI Taxonomy" id="48021"/>
    <lineage>
        <taxon>Eukaryota</taxon>
        <taxon>Fungi</taxon>
        <taxon>Dikarya</taxon>
        <taxon>Basidiomycota</taxon>
        <taxon>Agaricomycotina</taxon>
        <taxon>Agaricomycetes</taxon>
        <taxon>Russulales</taxon>
        <taxon>Auriscalpiaceae</taxon>
        <taxon>Artomyces</taxon>
    </lineage>
</organism>
<accession>A0ACB8SPF4</accession>
<evidence type="ECO:0000313" key="2">
    <source>
        <dbReference type="Proteomes" id="UP000814140"/>
    </source>
</evidence>